<name>A0ABN3BP14_9MICC</name>
<feature type="compositionally biased region" description="Polar residues" evidence="2">
    <location>
        <begin position="1"/>
        <end position="10"/>
    </location>
</feature>
<evidence type="ECO:0000313" key="4">
    <source>
        <dbReference type="Proteomes" id="UP001500432"/>
    </source>
</evidence>
<sequence>MATRKQSGDSSAEDRGAGSGTPEEAESQDMEALALHVRDLREENEDLRKRLDGLTESVTAALGFDQIGRGLSSIVSELEPLRYLVPPRNGRALPRRTVEALLRLRASLQRLDWTAVGPLGIVEPDVGFIGQAQPESDKKSL</sequence>
<proteinExistence type="predicted"/>
<dbReference type="EMBL" id="BAAAQW010000003">
    <property type="protein sequence ID" value="GAA2198674.1"/>
    <property type="molecule type" value="Genomic_DNA"/>
</dbReference>
<gene>
    <name evidence="3" type="ORF">GCM10009849_12260</name>
</gene>
<feature type="region of interest" description="Disordered" evidence="2">
    <location>
        <begin position="1"/>
        <end position="30"/>
    </location>
</feature>
<evidence type="ECO:0000313" key="3">
    <source>
        <dbReference type="EMBL" id="GAA2198674.1"/>
    </source>
</evidence>
<keyword evidence="4" id="KW-1185">Reference proteome</keyword>
<evidence type="ECO:0000256" key="1">
    <source>
        <dbReference type="SAM" id="Coils"/>
    </source>
</evidence>
<protein>
    <submittedName>
        <fullName evidence="3">Uncharacterized protein</fullName>
    </submittedName>
</protein>
<keyword evidence="1" id="KW-0175">Coiled coil</keyword>
<accession>A0ABN3BP14</accession>
<evidence type="ECO:0000256" key="2">
    <source>
        <dbReference type="SAM" id="MobiDB-lite"/>
    </source>
</evidence>
<dbReference type="RefSeq" id="WP_344298780.1">
    <property type="nucleotide sequence ID" value="NZ_BAAAQW010000003.1"/>
</dbReference>
<comment type="caution">
    <text evidence="3">The sequence shown here is derived from an EMBL/GenBank/DDBJ whole genome shotgun (WGS) entry which is preliminary data.</text>
</comment>
<feature type="coiled-coil region" evidence="1">
    <location>
        <begin position="30"/>
        <end position="57"/>
    </location>
</feature>
<organism evidence="3 4">
    <name type="scientific">Sinomonas flava</name>
    <dbReference type="NCBI Taxonomy" id="496857"/>
    <lineage>
        <taxon>Bacteria</taxon>
        <taxon>Bacillati</taxon>
        <taxon>Actinomycetota</taxon>
        <taxon>Actinomycetes</taxon>
        <taxon>Micrococcales</taxon>
        <taxon>Micrococcaceae</taxon>
        <taxon>Sinomonas</taxon>
    </lineage>
</organism>
<dbReference type="Proteomes" id="UP001500432">
    <property type="component" value="Unassembled WGS sequence"/>
</dbReference>
<reference evidence="3 4" key="1">
    <citation type="journal article" date="2019" name="Int. J. Syst. Evol. Microbiol.">
        <title>The Global Catalogue of Microorganisms (GCM) 10K type strain sequencing project: providing services to taxonomists for standard genome sequencing and annotation.</title>
        <authorList>
            <consortium name="The Broad Institute Genomics Platform"/>
            <consortium name="The Broad Institute Genome Sequencing Center for Infectious Disease"/>
            <person name="Wu L."/>
            <person name="Ma J."/>
        </authorList>
    </citation>
    <scope>NUCLEOTIDE SEQUENCE [LARGE SCALE GENOMIC DNA]</scope>
    <source>
        <strain evidence="3 4">JCM 16034</strain>
    </source>
</reference>